<keyword evidence="3" id="KW-0326">Glycosidase</keyword>
<evidence type="ECO:0000256" key="5">
    <source>
        <dbReference type="SAM" id="MobiDB-lite"/>
    </source>
</evidence>
<dbReference type="PANTHER" id="PTHR40079">
    <property type="entry name" value="MANNAN ENDO-1,4-BETA-MANNOSIDASE E-RELATED"/>
    <property type="match status" value="1"/>
</dbReference>
<comment type="similarity">
    <text evidence="1 4">Belongs to the glycosyl hydrolase 26 family.</text>
</comment>
<evidence type="ECO:0000313" key="8">
    <source>
        <dbReference type="Proteomes" id="UP000271683"/>
    </source>
</evidence>
<dbReference type="GO" id="GO:0006080">
    <property type="term" value="P:substituted mannan metabolic process"/>
    <property type="evidence" value="ECO:0007669"/>
    <property type="project" value="InterPro"/>
</dbReference>
<comment type="caution">
    <text evidence="7">The sequence shown here is derived from an EMBL/GenBank/DDBJ whole genome shotgun (WGS) entry which is preliminary data.</text>
</comment>
<evidence type="ECO:0000256" key="2">
    <source>
        <dbReference type="ARBA" id="ARBA00022801"/>
    </source>
</evidence>
<dbReference type="EMBL" id="RJKL01000001">
    <property type="protein sequence ID" value="ROP30047.1"/>
    <property type="molecule type" value="Genomic_DNA"/>
</dbReference>
<dbReference type="Gene3D" id="3.20.20.80">
    <property type="entry name" value="Glycosidases"/>
    <property type="match status" value="1"/>
</dbReference>
<reference evidence="7 8" key="1">
    <citation type="submission" date="2018-11" db="EMBL/GenBank/DDBJ databases">
        <title>Sequencing the genomes of 1000 actinobacteria strains.</title>
        <authorList>
            <person name="Klenk H.-P."/>
        </authorList>
    </citation>
    <scope>NUCLEOTIDE SEQUENCE [LARGE SCALE GENOMIC DNA]</scope>
    <source>
        <strain evidence="7 8">DSM 43634</strain>
    </source>
</reference>
<dbReference type="AlphaFoldDB" id="A0A3N1GII4"/>
<feature type="region of interest" description="Disordered" evidence="5">
    <location>
        <begin position="213"/>
        <end position="247"/>
    </location>
</feature>
<sequence length="330" mass="35871">MLKAKKPAFGVTSEKNATADSDEFAKDTGCRPMWRGVYASIGAPFELSRLSEAAGTPFLTVQPKQPGKEVNQKSWSLAAIIAGKRDAEFRGIADTIVEYGDLVVIRYAPEMNGNWSPWAADVNGNTPGEYREAWRHVVELFRKAGATNVLWLWAPNIARGATVQGISQFWPGDDYVDLVGFTGYGVGSSVYGFEPSASETFDPTMELLAPYKKKTGHPRRDGCGRGPQSRVDRQSGAVDARASERHRNDLDPGAAAAFQCGLAVQRHSGQPEGLQEVARPVPGLPFRRLSRLENRIPTNFGSGVTARTGLTFGWAYGAHPGTKESPWLST</sequence>
<dbReference type="GO" id="GO:0016985">
    <property type="term" value="F:mannan endo-1,4-beta-mannosidase activity"/>
    <property type="evidence" value="ECO:0007669"/>
    <property type="project" value="InterPro"/>
</dbReference>
<organism evidence="7 8">
    <name type="scientific">Couchioplanes caeruleus</name>
    <dbReference type="NCBI Taxonomy" id="56438"/>
    <lineage>
        <taxon>Bacteria</taxon>
        <taxon>Bacillati</taxon>
        <taxon>Actinomycetota</taxon>
        <taxon>Actinomycetes</taxon>
        <taxon>Micromonosporales</taxon>
        <taxon>Micromonosporaceae</taxon>
        <taxon>Couchioplanes</taxon>
    </lineage>
</organism>
<dbReference type="SUPFAM" id="SSF51445">
    <property type="entry name" value="(Trans)glycosidases"/>
    <property type="match status" value="1"/>
</dbReference>
<evidence type="ECO:0000256" key="4">
    <source>
        <dbReference type="PROSITE-ProRule" id="PRU01100"/>
    </source>
</evidence>
<proteinExistence type="inferred from homology"/>
<dbReference type="PROSITE" id="PS51764">
    <property type="entry name" value="GH26"/>
    <property type="match status" value="1"/>
</dbReference>
<accession>A0A3N1GII4</accession>
<keyword evidence="2 7" id="KW-0378">Hydrolase</keyword>
<evidence type="ECO:0000256" key="3">
    <source>
        <dbReference type="ARBA" id="ARBA00023295"/>
    </source>
</evidence>
<evidence type="ECO:0000313" key="7">
    <source>
        <dbReference type="EMBL" id="ROP30047.1"/>
    </source>
</evidence>
<comment type="caution">
    <text evidence="4">Lacks conserved residue(s) required for the propagation of feature annotation.</text>
</comment>
<protein>
    <submittedName>
        <fullName evidence="7">Glycosyl hydrolase family 26</fullName>
    </submittedName>
</protein>
<dbReference type="InterPro" id="IPR017853">
    <property type="entry name" value="GH"/>
</dbReference>
<dbReference type="InterPro" id="IPR000805">
    <property type="entry name" value="Glyco_hydro_26"/>
</dbReference>
<evidence type="ECO:0000256" key="1">
    <source>
        <dbReference type="ARBA" id="ARBA00007754"/>
    </source>
</evidence>
<dbReference type="PANTHER" id="PTHR40079:SF4">
    <property type="entry name" value="GH26 DOMAIN-CONTAINING PROTEIN-RELATED"/>
    <property type="match status" value="1"/>
</dbReference>
<evidence type="ECO:0000259" key="6">
    <source>
        <dbReference type="PROSITE" id="PS51764"/>
    </source>
</evidence>
<dbReference type="Proteomes" id="UP000271683">
    <property type="component" value="Unassembled WGS sequence"/>
</dbReference>
<dbReference type="InterPro" id="IPR022790">
    <property type="entry name" value="GH26_dom"/>
</dbReference>
<dbReference type="Pfam" id="PF02156">
    <property type="entry name" value="Glyco_hydro_26"/>
    <property type="match status" value="1"/>
</dbReference>
<gene>
    <name evidence="7" type="ORF">EDD30_2878</name>
</gene>
<name>A0A3N1GII4_9ACTN</name>
<feature type="domain" description="GH26" evidence="6">
    <location>
        <begin position="1"/>
        <end position="299"/>
    </location>
</feature>